<sequence length="319" mass="35381">MATVSAGALQEAHHGGVWWSKPGFRAPSHPCCPRLSVGIPLQTIRSLTKVLIVLFLISRTQFLPSSGKQECLVKPAHHVLDAKTVSPWLQIKTAPWFELKNCKRFHHRSQAQAVSNWTGSMHDISTYITSRDSTSTCTPTSTEHILVWRKHEKLENAALRKNYRHSGAFTELKELVRSTVSHPLETVGSVVASSSPPDAQKYLKVGRGRTLKASSEWTFRNIDACWRVRLKPSQALVPIGFIFVADFNTLMLLNVYITHECLPALMARIPPDVFLKSERNPDEILKMMSGIGVLRSGVTVSCTVCGGIPPLVETSLPGR</sequence>
<evidence type="ECO:0000313" key="1">
    <source>
        <dbReference type="EMBL" id="TMS15129.1"/>
    </source>
</evidence>
<keyword evidence="2" id="KW-1185">Reference proteome</keyword>
<dbReference type="EMBL" id="CM011682">
    <property type="protein sequence ID" value="TMS15129.1"/>
    <property type="molecule type" value="Genomic_DNA"/>
</dbReference>
<dbReference type="Proteomes" id="UP000793456">
    <property type="component" value="Chromosome IX"/>
</dbReference>
<proteinExistence type="predicted"/>
<accession>A0ACD3R7M1</accession>
<gene>
    <name evidence="1" type="ORF">E3U43_021591</name>
</gene>
<comment type="caution">
    <text evidence="1">The sequence shown here is derived from an EMBL/GenBank/DDBJ whole genome shotgun (WGS) entry which is preliminary data.</text>
</comment>
<reference evidence="1" key="1">
    <citation type="submission" date="2018-11" db="EMBL/GenBank/DDBJ databases">
        <title>The sequence and de novo assembly of Larimichthys crocea genome using PacBio and Hi-C technologies.</title>
        <authorList>
            <person name="Xu P."/>
            <person name="Chen B."/>
            <person name="Zhou Z."/>
            <person name="Ke Q."/>
            <person name="Wu Y."/>
            <person name="Bai H."/>
            <person name="Pu F."/>
        </authorList>
    </citation>
    <scope>NUCLEOTIDE SEQUENCE</scope>
    <source>
        <tissue evidence="1">Muscle</tissue>
    </source>
</reference>
<protein>
    <submittedName>
        <fullName evidence="1">Uncharacterized protein</fullName>
    </submittedName>
</protein>
<evidence type="ECO:0000313" key="2">
    <source>
        <dbReference type="Proteomes" id="UP000793456"/>
    </source>
</evidence>
<name>A0ACD3R7M1_LARCR</name>
<organism evidence="1 2">
    <name type="scientific">Larimichthys crocea</name>
    <name type="common">Large yellow croaker</name>
    <name type="synonym">Pseudosciaena crocea</name>
    <dbReference type="NCBI Taxonomy" id="215358"/>
    <lineage>
        <taxon>Eukaryota</taxon>
        <taxon>Metazoa</taxon>
        <taxon>Chordata</taxon>
        <taxon>Craniata</taxon>
        <taxon>Vertebrata</taxon>
        <taxon>Euteleostomi</taxon>
        <taxon>Actinopterygii</taxon>
        <taxon>Neopterygii</taxon>
        <taxon>Teleostei</taxon>
        <taxon>Neoteleostei</taxon>
        <taxon>Acanthomorphata</taxon>
        <taxon>Eupercaria</taxon>
        <taxon>Sciaenidae</taxon>
        <taxon>Larimichthys</taxon>
    </lineage>
</organism>